<dbReference type="PANTHER" id="PTHR14969:SF13">
    <property type="entry name" value="AT30094P"/>
    <property type="match status" value="1"/>
</dbReference>
<gene>
    <name evidence="2" type="ORF">LX64_02554</name>
</gene>
<dbReference type="AlphaFoldDB" id="A0A327QL52"/>
<keyword evidence="3" id="KW-1185">Reference proteome</keyword>
<proteinExistence type="predicted"/>
<dbReference type="InterPro" id="IPR036938">
    <property type="entry name" value="PAP2/HPO_sf"/>
</dbReference>
<evidence type="ECO:0000313" key="2">
    <source>
        <dbReference type="EMBL" id="RAJ05396.1"/>
    </source>
</evidence>
<protein>
    <submittedName>
        <fullName evidence="2">Membrane-associated phospholipid phosphatase</fullName>
    </submittedName>
</protein>
<accession>A0A327QL52</accession>
<name>A0A327QL52_9BACT</name>
<dbReference type="PANTHER" id="PTHR14969">
    <property type="entry name" value="SPHINGOSINE-1-PHOSPHATE PHOSPHOHYDROLASE"/>
    <property type="match status" value="1"/>
</dbReference>
<organism evidence="2 3">
    <name type="scientific">Chitinophaga skermanii</name>
    <dbReference type="NCBI Taxonomy" id="331697"/>
    <lineage>
        <taxon>Bacteria</taxon>
        <taxon>Pseudomonadati</taxon>
        <taxon>Bacteroidota</taxon>
        <taxon>Chitinophagia</taxon>
        <taxon>Chitinophagales</taxon>
        <taxon>Chitinophagaceae</taxon>
        <taxon>Chitinophaga</taxon>
    </lineage>
</organism>
<reference evidence="2 3" key="1">
    <citation type="submission" date="2018-06" db="EMBL/GenBank/DDBJ databases">
        <title>Genomic Encyclopedia of Archaeal and Bacterial Type Strains, Phase II (KMG-II): from individual species to whole genera.</title>
        <authorList>
            <person name="Goeker M."/>
        </authorList>
    </citation>
    <scope>NUCLEOTIDE SEQUENCE [LARGE SCALE GENOMIC DNA]</scope>
    <source>
        <strain evidence="2 3">DSM 23857</strain>
    </source>
</reference>
<evidence type="ECO:0000259" key="1">
    <source>
        <dbReference type="SMART" id="SM00014"/>
    </source>
</evidence>
<dbReference type="EMBL" id="QLLL01000004">
    <property type="protein sequence ID" value="RAJ05396.1"/>
    <property type="molecule type" value="Genomic_DNA"/>
</dbReference>
<dbReference type="InterPro" id="IPR000326">
    <property type="entry name" value="PAP2/HPO"/>
</dbReference>
<dbReference type="SUPFAM" id="SSF48317">
    <property type="entry name" value="Acid phosphatase/Vanadium-dependent haloperoxidase"/>
    <property type="match status" value="1"/>
</dbReference>
<dbReference type="Proteomes" id="UP000249547">
    <property type="component" value="Unassembled WGS sequence"/>
</dbReference>
<comment type="caution">
    <text evidence="2">The sequence shown here is derived from an EMBL/GenBank/DDBJ whole genome shotgun (WGS) entry which is preliminary data.</text>
</comment>
<feature type="domain" description="Phosphatidic acid phosphatase type 2/haloperoxidase" evidence="1">
    <location>
        <begin position="158"/>
        <end position="274"/>
    </location>
</feature>
<dbReference type="SMART" id="SM00014">
    <property type="entry name" value="acidPPc"/>
    <property type="match status" value="1"/>
</dbReference>
<dbReference type="Pfam" id="PF01569">
    <property type="entry name" value="PAP2"/>
    <property type="match status" value="1"/>
</dbReference>
<sequence>MVAIASFILFGSKAYAQQPVVDTLPGQDTSVVTSTIVPAQDSIVPVQQAISHPQDSAIYYRLNKKFFVSIWDDAKYTVTRPLHWDKKDVTKFTVILGLTTALAASDYEIKQFFITHRANAYTSVVRQVEPFGNAYGPYLVGGMYLAGVIAKDRRLESAGLMAAKSLVISTAIYATIKSVVRRGRPSYFDSPFNFNAPGSNDKRFTSFPSGHSNTIMTVATAIAESYGKDHKWVPWVCYGIAGLTGISRLYDNRHWSSDVLIGMSLGHFVTKSVFRHHREQEKKRALQLKLM</sequence>
<dbReference type="Gene3D" id="1.20.144.10">
    <property type="entry name" value="Phosphatidic acid phosphatase type 2/haloperoxidase"/>
    <property type="match status" value="1"/>
</dbReference>
<evidence type="ECO:0000313" key="3">
    <source>
        <dbReference type="Proteomes" id="UP000249547"/>
    </source>
</evidence>